<dbReference type="Proteomes" id="UP000041254">
    <property type="component" value="Unassembled WGS sequence"/>
</dbReference>
<evidence type="ECO:0000313" key="1">
    <source>
        <dbReference type="EMBL" id="CEM17302.1"/>
    </source>
</evidence>
<dbReference type="InParanoid" id="A0A0G4FRM7"/>
<sequence>MCPKCSQLCVLIERIPKASGSLVADPFGGPLRDVTVHQADAQGGFTMADSTWKASYYSATIKDHCLPMIATQSIKSSPWWVNTDTPQGAGCSGVAESDDCP</sequence>
<dbReference type="AlphaFoldDB" id="A0A0G4FRM7"/>
<organism evidence="1 2">
    <name type="scientific">Vitrella brassicaformis (strain CCMP3155)</name>
    <dbReference type="NCBI Taxonomy" id="1169540"/>
    <lineage>
        <taxon>Eukaryota</taxon>
        <taxon>Sar</taxon>
        <taxon>Alveolata</taxon>
        <taxon>Colpodellida</taxon>
        <taxon>Vitrellaceae</taxon>
        <taxon>Vitrella</taxon>
    </lineage>
</organism>
<reference evidence="1 2" key="1">
    <citation type="submission" date="2014-11" db="EMBL/GenBank/DDBJ databases">
        <authorList>
            <person name="Zhu J."/>
            <person name="Qi W."/>
            <person name="Song R."/>
        </authorList>
    </citation>
    <scope>NUCLEOTIDE SEQUENCE [LARGE SCALE GENOMIC DNA]</scope>
</reference>
<dbReference type="EMBL" id="CDMY01000488">
    <property type="protein sequence ID" value="CEM17302.1"/>
    <property type="molecule type" value="Genomic_DNA"/>
</dbReference>
<dbReference type="VEuPathDB" id="CryptoDB:Vbra_21600"/>
<proteinExistence type="predicted"/>
<gene>
    <name evidence="1" type="ORF">Vbra_21600</name>
</gene>
<keyword evidence="2" id="KW-1185">Reference proteome</keyword>
<dbReference type="PhylomeDB" id="A0A0G4FRM7"/>
<protein>
    <submittedName>
        <fullName evidence="1">Uncharacterized protein</fullName>
    </submittedName>
</protein>
<name>A0A0G4FRM7_VITBC</name>
<accession>A0A0G4FRM7</accession>
<evidence type="ECO:0000313" key="2">
    <source>
        <dbReference type="Proteomes" id="UP000041254"/>
    </source>
</evidence>